<organism evidence="2 3">
    <name type="scientific">Holospora curviuscula</name>
    <dbReference type="NCBI Taxonomy" id="1082868"/>
    <lineage>
        <taxon>Bacteria</taxon>
        <taxon>Pseudomonadati</taxon>
        <taxon>Pseudomonadota</taxon>
        <taxon>Alphaproteobacteria</taxon>
        <taxon>Holosporales</taxon>
        <taxon>Holosporaceae</taxon>
        <taxon>Holospora</taxon>
    </lineage>
</organism>
<comment type="caution">
    <text evidence="2">The sequence shown here is derived from an EMBL/GenBank/DDBJ whole genome shotgun (WGS) entry which is preliminary data.</text>
</comment>
<proteinExistence type="predicted"/>
<accession>A0A2S5R8Q4</accession>
<name>A0A2S5R8Q4_9PROT</name>
<dbReference type="RefSeq" id="WP_104206856.1">
    <property type="nucleotide sequence ID" value="NZ_PHHC01000083.1"/>
</dbReference>
<dbReference type="AlphaFoldDB" id="A0A2S5R8Q4"/>
<sequence>MQEKTRNSPENESIDEILESIKGLVYPVIDLNRPLKEESTELSGQPEQLSSPGLASEEFFPHKNSSAAQAISSFIHSVRREKQEEQSIPEVKKELLKNASLETFLTEVVQNALTPHIRSILEREIQNFLNVEGKNLMDSLVAQWFELHGREMICVWLEKHAPTLVVRCVEVYLQKLSR</sequence>
<keyword evidence="3" id="KW-1185">Reference proteome</keyword>
<protein>
    <submittedName>
        <fullName evidence="2">Uncharacterized protein</fullName>
    </submittedName>
</protein>
<evidence type="ECO:0000256" key="1">
    <source>
        <dbReference type="SAM" id="MobiDB-lite"/>
    </source>
</evidence>
<feature type="compositionally biased region" description="Polar residues" evidence="1">
    <location>
        <begin position="41"/>
        <end position="53"/>
    </location>
</feature>
<reference evidence="2 3" key="1">
    <citation type="submission" date="2017-11" db="EMBL/GenBank/DDBJ databases">
        <title>Comparative genomic analysis of Holospora spp., intranuclear symbionts of paramecia.</title>
        <authorList>
            <person name="Garushyants S.K."/>
            <person name="Beliavskaya A."/>
            <person name="Malko D.B."/>
            <person name="Logacheva M.D."/>
            <person name="Rautian M.S."/>
            <person name="Gelfand M.S."/>
        </authorList>
    </citation>
    <scope>NUCLEOTIDE SEQUENCE [LARGE SCALE GENOMIC DNA]</scope>
    <source>
        <strain evidence="3">02AZ16</strain>
    </source>
</reference>
<dbReference type="EMBL" id="PHHC01000083">
    <property type="protein sequence ID" value="PPE03698.1"/>
    <property type="molecule type" value="Genomic_DNA"/>
</dbReference>
<dbReference type="Proteomes" id="UP000239425">
    <property type="component" value="Unassembled WGS sequence"/>
</dbReference>
<evidence type="ECO:0000313" key="3">
    <source>
        <dbReference type="Proteomes" id="UP000239425"/>
    </source>
</evidence>
<dbReference type="OrthoDB" id="8479330at2"/>
<feature type="region of interest" description="Disordered" evidence="1">
    <location>
        <begin position="37"/>
        <end position="58"/>
    </location>
</feature>
<gene>
    <name evidence="2" type="ORF">HCUR_00836</name>
</gene>
<evidence type="ECO:0000313" key="2">
    <source>
        <dbReference type="EMBL" id="PPE03698.1"/>
    </source>
</evidence>